<proteinExistence type="predicted"/>
<sequence>MTTHSSVMHNTTQLRDTLGRFLLSHPQTRLCAHNASWDGAERGSLPAPHPLNKQNFLVSWLDSLDAGSVRWILGSAGTGKTLVARRMAKYCAERGCLAANFFFSRAPWAGTNTTQPFSGVIAYQLLRKFELSFPDIDGAPSCSWHDVVHALSQIPPRSPPMVIIVDGLDECQNPDEQVELLKEVLCSLDQIGPSVKFLIACRPEQHLETVFEEFAPILSPSYRINLDQPNDEIQTLLSPPSDWGTPPRSPSIPKIAPRATWDTIGNPDVPTSHPDSYINLRGDLAQWLDEPRGSSVRWISGSPGTGKTTIAQTMAEYWEKQRRLAASFFFSRLIEESSTTQYFPATIACQLEWYFRTLGGAFITSSPFSWADVVRAIQISSPLSPSAIIVIDGLDECHNVREQVILLRELLESAPQLEPSIKFLISHRPEHHLEQVYQEFNLSGPRPISTVQTIGDSDEIRTFFRRAFHRIREVRRLDNTISITDRSWPSDEEIDELVDRAKGRFTFATNVIACVRDETEDPVRTLRLVLNIRTPSFTAMDSLYLTILEQVARYRPTEYRHVMSNILLHLSHEPSLASDIAQFWFHDEDTINVFVRHLKAILVRPDGPDGQIHFRDRCFHDFFARPSSAHPFSLAEMDPVSKFFFSLRMSAKTADSHTALRRLSGSQWLGYTFLCCDDHPVRFPPFGAYSRRQLILSYSPPHRLLKKMLDNCTGDTCVNDRHPPGVRVCRKLLQA</sequence>
<protein>
    <submittedName>
        <fullName evidence="1">Uncharacterized protein</fullName>
    </submittedName>
</protein>
<accession>A0ACD3AFU0</accession>
<evidence type="ECO:0000313" key="1">
    <source>
        <dbReference type="EMBL" id="TFK64607.1"/>
    </source>
</evidence>
<organism evidence="1 2">
    <name type="scientific">Pluteus cervinus</name>
    <dbReference type="NCBI Taxonomy" id="181527"/>
    <lineage>
        <taxon>Eukaryota</taxon>
        <taxon>Fungi</taxon>
        <taxon>Dikarya</taxon>
        <taxon>Basidiomycota</taxon>
        <taxon>Agaricomycotina</taxon>
        <taxon>Agaricomycetes</taxon>
        <taxon>Agaricomycetidae</taxon>
        <taxon>Agaricales</taxon>
        <taxon>Pluteineae</taxon>
        <taxon>Pluteaceae</taxon>
        <taxon>Pluteus</taxon>
    </lineage>
</organism>
<name>A0ACD3AFU0_9AGAR</name>
<gene>
    <name evidence="1" type="ORF">BDN72DRAFT_260248</name>
</gene>
<keyword evidence="2" id="KW-1185">Reference proteome</keyword>
<dbReference type="EMBL" id="ML208468">
    <property type="protein sequence ID" value="TFK64607.1"/>
    <property type="molecule type" value="Genomic_DNA"/>
</dbReference>
<evidence type="ECO:0000313" key="2">
    <source>
        <dbReference type="Proteomes" id="UP000308600"/>
    </source>
</evidence>
<reference evidence="1 2" key="1">
    <citation type="journal article" date="2019" name="Nat. Ecol. Evol.">
        <title>Megaphylogeny resolves global patterns of mushroom evolution.</title>
        <authorList>
            <person name="Varga T."/>
            <person name="Krizsan K."/>
            <person name="Foldi C."/>
            <person name="Dima B."/>
            <person name="Sanchez-Garcia M."/>
            <person name="Sanchez-Ramirez S."/>
            <person name="Szollosi G.J."/>
            <person name="Szarkandi J.G."/>
            <person name="Papp V."/>
            <person name="Albert L."/>
            <person name="Andreopoulos W."/>
            <person name="Angelini C."/>
            <person name="Antonin V."/>
            <person name="Barry K.W."/>
            <person name="Bougher N.L."/>
            <person name="Buchanan P."/>
            <person name="Buyck B."/>
            <person name="Bense V."/>
            <person name="Catcheside P."/>
            <person name="Chovatia M."/>
            <person name="Cooper J."/>
            <person name="Damon W."/>
            <person name="Desjardin D."/>
            <person name="Finy P."/>
            <person name="Geml J."/>
            <person name="Haridas S."/>
            <person name="Hughes K."/>
            <person name="Justo A."/>
            <person name="Karasinski D."/>
            <person name="Kautmanova I."/>
            <person name="Kiss B."/>
            <person name="Kocsube S."/>
            <person name="Kotiranta H."/>
            <person name="LaButti K.M."/>
            <person name="Lechner B.E."/>
            <person name="Liimatainen K."/>
            <person name="Lipzen A."/>
            <person name="Lukacs Z."/>
            <person name="Mihaltcheva S."/>
            <person name="Morgado L.N."/>
            <person name="Niskanen T."/>
            <person name="Noordeloos M.E."/>
            <person name="Ohm R.A."/>
            <person name="Ortiz-Santana B."/>
            <person name="Ovrebo C."/>
            <person name="Racz N."/>
            <person name="Riley R."/>
            <person name="Savchenko A."/>
            <person name="Shiryaev A."/>
            <person name="Soop K."/>
            <person name="Spirin V."/>
            <person name="Szebenyi C."/>
            <person name="Tomsovsky M."/>
            <person name="Tulloss R.E."/>
            <person name="Uehling J."/>
            <person name="Grigoriev I.V."/>
            <person name="Vagvolgyi C."/>
            <person name="Papp T."/>
            <person name="Martin F.M."/>
            <person name="Miettinen O."/>
            <person name="Hibbett D.S."/>
            <person name="Nagy L.G."/>
        </authorList>
    </citation>
    <scope>NUCLEOTIDE SEQUENCE [LARGE SCALE GENOMIC DNA]</scope>
    <source>
        <strain evidence="1 2">NL-1719</strain>
    </source>
</reference>
<dbReference type="Proteomes" id="UP000308600">
    <property type="component" value="Unassembled WGS sequence"/>
</dbReference>